<gene>
    <name evidence="2" type="ORF">ALSL_1780</name>
</gene>
<proteinExistence type="predicted"/>
<name>A0A2Z6E7D4_9GAMM</name>
<dbReference type="Proteomes" id="UP000270530">
    <property type="component" value="Chromosome"/>
</dbReference>
<sequence>MHAPRRDAARTRSAPAGFTLIELMVAMLLGLIVIAGAASVFLAGQQTYRTNQALVDVQENARVAFEMMARDIRTAGMTGCDNSGRVVNVLKNGPFNGGTDWWADWNNALVGFTSSQPDPSVTVGTGAAQKVTGTVSLMLIGAQNGGVSVKTSTPGAFTFNEASPGFQAGDIIVVCDTDHAALVQISSVSAGTYSYGTSGTPGNCTQDLHYPTSCSGSGSYNFHVNGMASKLSAADWYVGNNADGGKSLYRRVVETGSTGVAAPVAEEMVRGVTGLALAFHQVGNANFVAADAVTNWASVDAVQATLTLQSSDQRAGTDAKPITRTLTSVTTVRNRVN</sequence>
<dbReference type="KEGG" id="rbd:ALSL_1780"/>
<evidence type="ECO:0000313" key="3">
    <source>
        <dbReference type="Proteomes" id="UP000270530"/>
    </source>
</evidence>
<organism evidence="2 3">
    <name type="scientific">Aerosticca soli</name>
    <dbReference type="NCBI Taxonomy" id="2010829"/>
    <lineage>
        <taxon>Bacteria</taxon>
        <taxon>Pseudomonadati</taxon>
        <taxon>Pseudomonadota</taxon>
        <taxon>Gammaproteobacteria</taxon>
        <taxon>Lysobacterales</taxon>
        <taxon>Rhodanobacteraceae</taxon>
        <taxon>Aerosticca</taxon>
    </lineage>
</organism>
<keyword evidence="1" id="KW-0472">Membrane</keyword>
<dbReference type="AlphaFoldDB" id="A0A2Z6E7D4"/>
<keyword evidence="1" id="KW-1133">Transmembrane helix</keyword>
<feature type="transmembrane region" description="Helical" evidence="1">
    <location>
        <begin position="20"/>
        <end position="42"/>
    </location>
</feature>
<evidence type="ECO:0000313" key="2">
    <source>
        <dbReference type="EMBL" id="BBD80428.1"/>
    </source>
</evidence>
<dbReference type="PROSITE" id="PS00409">
    <property type="entry name" value="PROKAR_NTER_METHYL"/>
    <property type="match status" value="1"/>
</dbReference>
<dbReference type="InterPro" id="IPR012902">
    <property type="entry name" value="N_methyl_site"/>
</dbReference>
<protein>
    <submittedName>
        <fullName evidence="2">Type IV fimbrial biogenesis protein PilW</fullName>
    </submittedName>
</protein>
<reference evidence="3" key="2">
    <citation type="submission" date="2018-06" db="EMBL/GenBank/DDBJ databases">
        <title>Genome sequence of Rhodanobacteraceae bacterium strain Dysh456.</title>
        <authorList>
            <person name="Fukui M."/>
        </authorList>
    </citation>
    <scope>NUCLEOTIDE SEQUENCE [LARGE SCALE GENOMIC DNA]</scope>
    <source>
        <strain evidence="3">Dysh456</strain>
    </source>
</reference>
<keyword evidence="1" id="KW-0812">Transmembrane</keyword>
<dbReference type="Pfam" id="PF07963">
    <property type="entry name" value="N_methyl"/>
    <property type="match status" value="1"/>
</dbReference>
<evidence type="ECO:0000256" key="1">
    <source>
        <dbReference type="SAM" id="Phobius"/>
    </source>
</evidence>
<keyword evidence="3" id="KW-1185">Reference proteome</keyword>
<dbReference type="SUPFAM" id="SSF54523">
    <property type="entry name" value="Pili subunits"/>
    <property type="match status" value="1"/>
</dbReference>
<dbReference type="NCBIfam" id="TIGR02532">
    <property type="entry name" value="IV_pilin_GFxxxE"/>
    <property type="match status" value="1"/>
</dbReference>
<reference evidence="3" key="1">
    <citation type="submission" date="2018-04" db="EMBL/GenBank/DDBJ databases">
        <authorList>
            <person name="Watanabe M."/>
            <person name="Kojima H."/>
        </authorList>
    </citation>
    <scope>NUCLEOTIDE SEQUENCE [LARGE SCALE GENOMIC DNA]</scope>
    <source>
        <strain evidence="3">Dysh456</strain>
    </source>
</reference>
<dbReference type="EMBL" id="AP018560">
    <property type="protein sequence ID" value="BBD80428.1"/>
    <property type="molecule type" value="Genomic_DNA"/>
</dbReference>
<accession>A0A2Z6E7D4</accession>
<dbReference type="InterPro" id="IPR045584">
    <property type="entry name" value="Pilin-like"/>
</dbReference>